<reference evidence="2 3" key="1">
    <citation type="submission" date="2020-04" db="EMBL/GenBank/DDBJ databases">
        <title>Usitatibacter rugosus gen. nov., sp. nov. and Usitatibacter palustris sp. nov., novel members of Usitatibacteraceae fam. nov. within the order Nitrosomonadales isolated from soil.</title>
        <authorList>
            <person name="Huber K.J."/>
            <person name="Neumann-Schaal M."/>
            <person name="Geppert A."/>
            <person name="Luckner M."/>
            <person name="Wanner G."/>
            <person name="Overmann J."/>
        </authorList>
    </citation>
    <scope>NUCLEOTIDE SEQUENCE [LARGE SCALE GENOMIC DNA]</scope>
    <source>
        <strain evidence="2 3">Swamp67</strain>
    </source>
</reference>
<organism evidence="2 3">
    <name type="scientific">Usitatibacter palustris</name>
    <dbReference type="NCBI Taxonomy" id="2732487"/>
    <lineage>
        <taxon>Bacteria</taxon>
        <taxon>Pseudomonadati</taxon>
        <taxon>Pseudomonadota</taxon>
        <taxon>Betaproteobacteria</taxon>
        <taxon>Nitrosomonadales</taxon>
        <taxon>Usitatibacteraceae</taxon>
        <taxon>Usitatibacter</taxon>
    </lineage>
</organism>
<dbReference type="EMBL" id="CP053073">
    <property type="protein sequence ID" value="QJR13886.1"/>
    <property type="molecule type" value="Genomic_DNA"/>
</dbReference>
<proteinExistence type="predicted"/>
<dbReference type="AlphaFoldDB" id="A0A6M4H2X9"/>
<keyword evidence="3" id="KW-1185">Reference proteome</keyword>
<keyword evidence="1" id="KW-0732">Signal</keyword>
<dbReference type="KEGG" id="upl:DSM104440_00676"/>
<evidence type="ECO:0008006" key="4">
    <source>
        <dbReference type="Google" id="ProtNLM"/>
    </source>
</evidence>
<sequence length="271" mass="29152">MRLSLTAALACAAILAPGATYAQFAAFVLPARFELKAKPGEKLSEVLEIGNDASIPGDYRIRTADWSLRPDGGVDFRVDTLAHESCRPWVAIERFLVKLSPKAKRRFRFEVQVPADAKPGLCRFALLIESADPVTSVAPAAGIQLPIQGRIGIIVYVRVGNAAPDLKLERLEVQNVNGRQTPVAWFRNTGLAHGRPEGTLAGTDAGGRSFDFTIAPLPILPGETRAVPLWPQDDTDGKPSTLAFPVKLKGTVEWEGGKQAVDTSLPAPAVR</sequence>
<feature type="chain" id="PRO_5026905294" description="Pili assembly chaperone N-terminal domain-containing protein" evidence="1">
    <location>
        <begin position="23"/>
        <end position="271"/>
    </location>
</feature>
<evidence type="ECO:0000313" key="3">
    <source>
        <dbReference type="Proteomes" id="UP000503096"/>
    </source>
</evidence>
<feature type="signal peptide" evidence="1">
    <location>
        <begin position="1"/>
        <end position="22"/>
    </location>
</feature>
<name>A0A6M4H2X9_9PROT</name>
<gene>
    <name evidence="2" type="ORF">DSM104440_00676</name>
</gene>
<evidence type="ECO:0000256" key="1">
    <source>
        <dbReference type="SAM" id="SignalP"/>
    </source>
</evidence>
<dbReference type="RefSeq" id="WP_171160624.1">
    <property type="nucleotide sequence ID" value="NZ_CP053073.1"/>
</dbReference>
<accession>A0A6M4H2X9</accession>
<evidence type="ECO:0000313" key="2">
    <source>
        <dbReference type="EMBL" id="QJR13886.1"/>
    </source>
</evidence>
<dbReference type="Proteomes" id="UP000503096">
    <property type="component" value="Chromosome"/>
</dbReference>
<protein>
    <recommendedName>
        <fullName evidence="4">Pili assembly chaperone N-terminal domain-containing protein</fullName>
    </recommendedName>
</protein>
<dbReference type="InParanoid" id="A0A6M4H2X9"/>